<dbReference type="VEuPathDB" id="TriTrypDB:BSAL_57645"/>
<feature type="compositionally biased region" description="Polar residues" evidence="1">
    <location>
        <begin position="47"/>
        <end position="57"/>
    </location>
</feature>
<name>A0A0S4INZ2_BODSA</name>
<sequence length="57" mass="6457">MTQVFDFVKHEGQVVHANRVRDATRRYIISARLGSPERPRHTGHRNGGSSATLSHDF</sequence>
<evidence type="ECO:0000256" key="1">
    <source>
        <dbReference type="SAM" id="MobiDB-lite"/>
    </source>
</evidence>
<organism evidence="2 3">
    <name type="scientific">Bodo saltans</name>
    <name type="common">Flagellated protozoan</name>
    <dbReference type="NCBI Taxonomy" id="75058"/>
    <lineage>
        <taxon>Eukaryota</taxon>
        <taxon>Discoba</taxon>
        <taxon>Euglenozoa</taxon>
        <taxon>Kinetoplastea</taxon>
        <taxon>Metakinetoplastina</taxon>
        <taxon>Eubodonida</taxon>
        <taxon>Bodonidae</taxon>
        <taxon>Bodo</taxon>
    </lineage>
</organism>
<gene>
    <name evidence="2" type="ORF">BSAL_57645</name>
</gene>
<protein>
    <submittedName>
        <fullName evidence="2">Uncharacterized protein</fullName>
    </submittedName>
</protein>
<keyword evidence="3" id="KW-1185">Reference proteome</keyword>
<proteinExistence type="predicted"/>
<feature type="region of interest" description="Disordered" evidence="1">
    <location>
        <begin position="31"/>
        <end position="57"/>
    </location>
</feature>
<evidence type="ECO:0000313" key="3">
    <source>
        <dbReference type="Proteomes" id="UP000051952"/>
    </source>
</evidence>
<reference evidence="3" key="1">
    <citation type="submission" date="2015-09" db="EMBL/GenBank/DDBJ databases">
        <authorList>
            <consortium name="Pathogen Informatics"/>
        </authorList>
    </citation>
    <scope>NUCLEOTIDE SEQUENCE [LARGE SCALE GENOMIC DNA]</scope>
    <source>
        <strain evidence="3">Lake Konstanz</strain>
    </source>
</reference>
<dbReference type="Proteomes" id="UP000051952">
    <property type="component" value="Unassembled WGS sequence"/>
</dbReference>
<evidence type="ECO:0000313" key="2">
    <source>
        <dbReference type="EMBL" id="CUE95611.1"/>
    </source>
</evidence>
<dbReference type="AlphaFoldDB" id="A0A0S4INZ2"/>
<accession>A0A0S4INZ2</accession>
<dbReference type="EMBL" id="CYKH01000219">
    <property type="protein sequence ID" value="CUE95611.1"/>
    <property type="molecule type" value="Genomic_DNA"/>
</dbReference>